<accession>A0A317DXX7</accession>
<dbReference type="AlphaFoldDB" id="A0A317DXX7"/>
<dbReference type="InterPro" id="IPR009270">
    <property type="entry name" value="DUF927"/>
</dbReference>
<dbReference type="Proteomes" id="UP000246077">
    <property type="component" value="Unassembled WGS sequence"/>
</dbReference>
<protein>
    <recommendedName>
        <fullName evidence="1">DUF927 domain-containing protein</fullName>
    </recommendedName>
</protein>
<dbReference type="RefSeq" id="WP_109922476.1">
    <property type="nucleotide sequence ID" value="NZ_QGLF01000005.1"/>
</dbReference>
<proteinExistence type="predicted"/>
<dbReference type="OrthoDB" id="784829at2"/>
<sequence length="446" mass="47523">MAERIIYQSDGLADDPYRVGGELAGWQEGLARYAVGNSRLAFAMSAAFAGPLLLPAEAESGGFHFRGGSSIGKTTALQVAGSIWGGRDFPRTWRATSNGLESVALMHCDTLLLLDEMGQCDSREVGQVAYMLANGQGKTRAGRSGEARRAARWRTLFLSTGEIGLADKIAEDGRGRRAAAGQEVRIVDIPADAGAGMGIFETLHGFPSADAFARHLKAAAGEHFGHASHAYLDRLTRDFDGIAPVVSGFQNEFVAENCPPNADGQVSRVVARFALVAAGGEMATAFGVLPWQPGEATKAAAKCFRDWLDTRGGIEPAEEREALSAVRRFIELHGTSRFEPMGSFAPTDNIGAPIDTRIQNRAGFRRRDDEGSIEYIVLPEVWRGEVCAGLDAVMVAKTLAGRGMLKPGSGGKLQNNQRVPGFPSAIRCYVVTSGILGDDAREAAHA</sequence>
<dbReference type="EMBL" id="QGLF01000005">
    <property type="protein sequence ID" value="PWR18790.1"/>
    <property type="molecule type" value="Genomic_DNA"/>
</dbReference>
<organism evidence="2 3">
    <name type="scientific">Zavarzinia compransoris</name>
    <dbReference type="NCBI Taxonomy" id="1264899"/>
    <lineage>
        <taxon>Bacteria</taxon>
        <taxon>Pseudomonadati</taxon>
        <taxon>Pseudomonadota</taxon>
        <taxon>Alphaproteobacteria</taxon>
        <taxon>Rhodospirillales</taxon>
        <taxon>Zavarziniaceae</taxon>
        <taxon>Zavarzinia</taxon>
    </lineage>
</organism>
<evidence type="ECO:0000313" key="2">
    <source>
        <dbReference type="EMBL" id="PWR18790.1"/>
    </source>
</evidence>
<name>A0A317DXX7_9PROT</name>
<evidence type="ECO:0000259" key="1">
    <source>
        <dbReference type="Pfam" id="PF06048"/>
    </source>
</evidence>
<evidence type="ECO:0000313" key="3">
    <source>
        <dbReference type="Proteomes" id="UP000246077"/>
    </source>
</evidence>
<reference evidence="3" key="1">
    <citation type="submission" date="2018-05" db="EMBL/GenBank/DDBJ databases">
        <title>Zavarzinia sp. HR-AS.</title>
        <authorList>
            <person name="Lee Y."/>
            <person name="Jeon C.O."/>
        </authorList>
    </citation>
    <scope>NUCLEOTIDE SEQUENCE [LARGE SCALE GENOMIC DNA]</scope>
    <source>
        <strain evidence="3">DSM 1231</strain>
    </source>
</reference>
<keyword evidence="3" id="KW-1185">Reference proteome</keyword>
<comment type="caution">
    <text evidence="2">The sequence shown here is derived from an EMBL/GenBank/DDBJ whole genome shotgun (WGS) entry which is preliminary data.</text>
</comment>
<gene>
    <name evidence="2" type="ORF">DKG75_17560</name>
</gene>
<feature type="domain" description="DUF927" evidence="1">
    <location>
        <begin position="3"/>
        <end position="150"/>
    </location>
</feature>
<dbReference type="Pfam" id="PF06048">
    <property type="entry name" value="DUF927"/>
    <property type="match status" value="1"/>
</dbReference>